<dbReference type="SMART" id="SM00875">
    <property type="entry name" value="BACK"/>
    <property type="match status" value="1"/>
</dbReference>
<name>A0A0R3W9I4_TAEAS</name>
<dbReference type="AlphaFoldDB" id="A0A0R3W9I4"/>
<dbReference type="FunFam" id="1.25.40.420:FF:000001">
    <property type="entry name" value="Kelch-like family member 12"/>
    <property type="match status" value="1"/>
</dbReference>
<evidence type="ECO:0000256" key="1">
    <source>
        <dbReference type="ARBA" id="ARBA00022441"/>
    </source>
</evidence>
<keyword evidence="2" id="KW-0677">Repeat</keyword>
<dbReference type="PROSITE" id="PS50097">
    <property type="entry name" value="BTB"/>
    <property type="match status" value="1"/>
</dbReference>
<evidence type="ECO:0000313" key="5">
    <source>
        <dbReference type="EMBL" id="VDK37891.1"/>
    </source>
</evidence>
<dbReference type="SMART" id="SM00612">
    <property type="entry name" value="Kelch"/>
    <property type="match status" value="2"/>
</dbReference>
<feature type="domain" description="BTB" evidence="4">
    <location>
        <begin position="47"/>
        <end position="125"/>
    </location>
</feature>
<dbReference type="SMART" id="SM00225">
    <property type="entry name" value="BTB"/>
    <property type="match status" value="1"/>
</dbReference>
<feature type="transmembrane region" description="Helical" evidence="3">
    <location>
        <begin position="71"/>
        <end position="91"/>
    </location>
</feature>
<keyword evidence="6" id="KW-1185">Reference proteome</keyword>
<dbReference type="Pfam" id="PF07707">
    <property type="entry name" value="BACK"/>
    <property type="match status" value="1"/>
</dbReference>
<organism evidence="7">
    <name type="scientific">Taenia asiatica</name>
    <name type="common">Asian tapeworm</name>
    <dbReference type="NCBI Taxonomy" id="60517"/>
    <lineage>
        <taxon>Eukaryota</taxon>
        <taxon>Metazoa</taxon>
        <taxon>Spiralia</taxon>
        <taxon>Lophotrochozoa</taxon>
        <taxon>Platyhelminthes</taxon>
        <taxon>Cestoda</taxon>
        <taxon>Eucestoda</taxon>
        <taxon>Cyclophyllidea</taxon>
        <taxon>Taeniidae</taxon>
        <taxon>Taenia</taxon>
    </lineage>
</organism>
<dbReference type="OrthoDB" id="6418787at2759"/>
<keyword evidence="3" id="KW-1133">Transmembrane helix</keyword>
<protein>
    <submittedName>
        <fullName evidence="7">BTB domain-containing protein</fullName>
    </submittedName>
</protein>
<accession>A0A0R3W9I4</accession>
<evidence type="ECO:0000256" key="3">
    <source>
        <dbReference type="SAM" id="Phobius"/>
    </source>
</evidence>
<dbReference type="Gene3D" id="3.30.710.10">
    <property type="entry name" value="Potassium Channel Kv1.1, Chain A"/>
    <property type="match status" value="1"/>
</dbReference>
<evidence type="ECO:0000259" key="4">
    <source>
        <dbReference type="PROSITE" id="PS50097"/>
    </source>
</evidence>
<keyword evidence="3" id="KW-0812">Transmembrane</keyword>
<dbReference type="STRING" id="60517.A0A0R3W9I4"/>
<dbReference type="InterPro" id="IPR015915">
    <property type="entry name" value="Kelch-typ_b-propeller"/>
</dbReference>
<evidence type="ECO:0000313" key="6">
    <source>
        <dbReference type="Proteomes" id="UP000282613"/>
    </source>
</evidence>
<dbReference type="PANTHER" id="PTHR24412">
    <property type="entry name" value="KELCH PROTEIN"/>
    <property type="match status" value="1"/>
</dbReference>
<dbReference type="SUPFAM" id="SSF117281">
    <property type="entry name" value="Kelch motif"/>
    <property type="match status" value="1"/>
</dbReference>
<dbReference type="InterPro" id="IPR000210">
    <property type="entry name" value="BTB/POZ_dom"/>
</dbReference>
<dbReference type="PANTHER" id="PTHR24412:SF489">
    <property type="entry name" value="RING FINGER DOMAIN AND KELCH REPEAT-CONTAINING PROTEIN DDB_G0271372"/>
    <property type="match status" value="1"/>
</dbReference>
<evidence type="ECO:0000313" key="7">
    <source>
        <dbReference type="WBParaSite" id="TASK_0000711401-mRNA-1"/>
    </source>
</evidence>
<dbReference type="WBParaSite" id="TASK_0000711401-mRNA-1">
    <property type="protein sequence ID" value="TASK_0000711401-mRNA-1"/>
    <property type="gene ID" value="TASK_0000711401"/>
</dbReference>
<dbReference type="SUPFAM" id="SSF54695">
    <property type="entry name" value="POZ domain"/>
    <property type="match status" value="1"/>
</dbReference>
<dbReference type="Pfam" id="PF01344">
    <property type="entry name" value="Kelch_1"/>
    <property type="match status" value="2"/>
</dbReference>
<dbReference type="Pfam" id="PF00651">
    <property type="entry name" value="BTB"/>
    <property type="match status" value="1"/>
</dbReference>
<keyword evidence="1" id="KW-0880">Kelch repeat</keyword>
<reference evidence="5 6" key="2">
    <citation type="submission" date="2018-11" db="EMBL/GenBank/DDBJ databases">
        <authorList>
            <consortium name="Pathogen Informatics"/>
        </authorList>
    </citation>
    <scope>NUCLEOTIDE SEQUENCE [LARGE SCALE GENOMIC DNA]</scope>
</reference>
<keyword evidence="3" id="KW-0472">Membrane</keyword>
<dbReference type="Gene3D" id="1.25.40.420">
    <property type="match status" value="1"/>
</dbReference>
<sequence length="711" mass="78399">MSRSHTVDKSTEHDFFNETRFRENCIYKQVASLLHGLQECRQKGLYTDVILCASEEEFPCHKVVLAASSRYFNASLFAFFALYMAMFLTPFSEQQTSRVNLKQVSPWVLRHLIDFAYTGRLALSTAVVQDIFVGANFLDYPLAVEACIDFMKQHLHVSNCLGVQLLAEIYEFPDLARSARIMAVENFSTLVDPEESEMGEWLQLPLKSVESYLSADDLEVRSEQVVLEACLAWVAHDPEKRISHLPGLLRLVRLYQLSPSLLRTYTASSSSIIHESPTALLYIEQVINRMEGKCDQSASIINGSASAVVAASLLPRPSTLKRPTLVAVGGINSTYILDSVDAFSFVRGRCLPCPPMPLSNLTWFSAAVADNTLVITGGIHAGEIVSTVYRFSVEENTWNRGRNMPITRARHASVAVCGGHVFLFGGVTVVPATTSFPESAGRSQGAGAAVEGVGASISWGNEVPDLCLVDSIDRYDVWRDEWSTVGRSRYPRQMSSVAVVSPLPVTEGSPPEMIEERESGVCAPSPPHTVVELGGALDVQSDLVSEKMAIYHIKPDLYVDSADDYIVLLRPVRYAKCVTNQSGSLVYIFWEASGELSVLDFHRQSLRTLRSLTEAGRSDGGYCAVHCGCAWVDGRLYVVGGFSAFLGANQKRPIAPRHSIHCYDPCTDAWSVFGPHHLLTTYNISWSEVSIFKEEQATLARAICSCVALEM</sequence>
<dbReference type="InterPro" id="IPR011333">
    <property type="entry name" value="SKP1/BTB/POZ_sf"/>
</dbReference>
<dbReference type="InterPro" id="IPR006652">
    <property type="entry name" value="Kelch_1"/>
</dbReference>
<proteinExistence type="predicted"/>
<dbReference type="Proteomes" id="UP000282613">
    <property type="component" value="Unassembled WGS sequence"/>
</dbReference>
<dbReference type="Gene3D" id="2.120.10.80">
    <property type="entry name" value="Kelch-type beta propeller"/>
    <property type="match status" value="2"/>
</dbReference>
<evidence type="ECO:0000256" key="2">
    <source>
        <dbReference type="ARBA" id="ARBA00022737"/>
    </source>
</evidence>
<dbReference type="InterPro" id="IPR011705">
    <property type="entry name" value="BACK"/>
</dbReference>
<dbReference type="EMBL" id="UYRS01018576">
    <property type="protein sequence ID" value="VDK37891.1"/>
    <property type="molecule type" value="Genomic_DNA"/>
</dbReference>
<reference evidence="7" key="1">
    <citation type="submission" date="2017-02" db="UniProtKB">
        <authorList>
            <consortium name="WormBaseParasite"/>
        </authorList>
    </citation>
    <scope>IDENTIFICATION</scope>
</reference>
<gene>
    <name evidence="5" type="ORF">TASK_LOCUS7115</name>
</gene>